<evidence type="ECO:0008006" key="5">
    <source>
        <dbReference type="Google" id="ProtNLM"/>
    </source>
</evidence>
<gene>
    <name evidence="3" type="ORF">GX50_05033</name>
</gene>
<feature type="chain" id="PRO_5013378697" description="Prion-inhibition and propagation HeLo domain-containing protein" evidence="2">
    <location>
        <begin position="26"/>
        <end position="235"/>
    </location>
</feature>
<feature type="region of interest" description="Disordered" evidence="1">
    <location>
        <begin position="175"/>
        <end position="198"/>
    </location>
</feature>
<evidence type="ECO:0000313" key="4">
    <source>
        <dbReference type="Proteomes" id="UP000226031"/>
    </source>
</evidence>
<feature type="signal peptide" evidence="2">
    <location>
        <begin position="1"/>
        <end position="25"/>
    </location>
</feature>
<comment type="caution">
    <text evidence="3">The sequence shown here is derived from an EMBL/GenBank/DDBJ whole genome shotgun (WGS) entry which is preliminary data.</text>
</comment>
<name>A0A2B7Z724_9EURO</name>
<dbReference type="VEuPathDB" id="FungiDB:EMCG_05907"/>
<protein>
    <recommendedName>
        <fullName evidence="5">Prion-inhibition and propagation HeLo domain-containing protein</fullName>
    </recommendedName>
</protein>
<organism evidence="3 4">
    <name type="scientific">[Emmonsia] crescens</name>
    <dbReference type="NCBI Taxonomy" id="73230"/>
    <lineage>
        <taxon>Eukaryota</taxon>
        <taxon>Fungi</taxon>
        <taxon>Dikarya</taxon>
        <taxon>Ascomycota</taxon>
        <taxon>Pezizomycotina</taxon>
        <taxon>Eurotiomycetes</taxon>
        <taxon>Eurotiomycetidae</taxon>
        <taxon>Onygenales</taxon>
        <taxon>Ajellomycetaceae</taxon>
        <taxon>Emergomyces</taxon>
    </lineage>
</organism>
<reference evidence="3 4" key="1">
    <citation type="submission" date="2017-10" db="EMBL/GenBank/DDBJ databases">
        <title>Comparative genomics in systemic dimorphic fungi from Ajellomycetaceae.</title>
        <authorList>
            <person name="Munoz J.F."/>
            <person name="Mcewen J.G."/>
            <person name="Clay O.K."/>
            <person name="Cuomo C.A."/>
        </authorList>
    </citation>
    <scope>NUCLEOTIDE SEQUENCE [LARGE SCALE GENOMIC DNA]</scope>
    <source>
        <strain evidence="3 4">UAMH4076</strain>
    </source>
</reference>
<sequence length="235" mass="27077">MVEFAFWSPIVSFLTLIEYINGLAGAQGEMRTADDIINCTSDLLIGVKYDFERLQDHLPRSRKRYTQRQIDRTGKELKKARGIINVNKDQSTGKRRIQDIGWVLKNKAEFQTCLTALHQYHITLSQIRLELTFLESTVSWAADRFTLEPGTFSYPCLGQPVDINKGHRTLAWGEDDYPNDSQYTHPTSQPQQRPLAMPSLSYGSNSFTNFPRYSDPEDLGTWLLHRHCDNVCMRN</sequence>
<dbReference type="AlphaFoldDB" id="A0A2B7Z724"/>
<evidence type="ECO:0000313" key="3">
    <source>
        <dbReference type="EMBL" id="PGH32194.1"/>
    </source>
</evidence>
<dbReference type="Proteomes" id="UP000226031">
    <property type="component" value="Unassembled WGS sequence"/>
</dbReference>
<evidence type="ECO:0000256" key="2">
    <source>
        <dbReference type="SAM" id="SignalP"/>
    </source>
</evidence>
<feature type="compositionally biased region" description="Polar residues" evidence="1">
    <location>
        <begin position="179"/>
        <end position="192"/>
    </location>
</feature>
<dbReference type="EMBL" id="PDND01000101">
    <property type="protein sequence ID" value="PGH32194.1"/>
    <property type="molecule type" value="Genomic_DNA"/>
</dbReference>
<keyword evidence="4" id="KW-1185">Reference proteome</keyword>
<accession>A0A2B7Z724</accession>
<proteinExistence type="predicted"/>
<keyword evidence="2" id="KW-0732">Signal</keyword>
<evidence type="ECO:0000256" key="1">
    <source>
        <dbReference type="SAM" id="MobiDB-lite"/>
    </source>
</evidence>